<proteinExistence type="inferred from homology"/>
<dbReference type="InterPro" id="IPR014001">
    <property type="entry name" value="Helicase_ATP-bd"/>
</dbReference>
<dbReference type="AlphaFoldDB" id="A0A0L0F997"/>
<dbReference type="SUPFAM" id="SSF52540">
    <property type="entry name" value="P-loop containing nucleoside triphosphate hydrolases"/>
    <property type="match status" value="1"/>
</dbReference>
<evidence type="ECO:0000313" key="7">
    <source>
        <dbReference type="Proteomes" id="UP000054560"/>
    </source>
</evidence>
<feature type="non-terminal residue" evidence="6">
    <location>
        <position position="98"/>
    </location>
</feature>
<dbReference type="PANTHER" id="PTHR24031">
    <property type="entry name" value="RNA HELICASE"/>
    <property type="match status" value="1"/>
</dbReference>
<dbReference type="eggNOG" id="KOG0345">
    <property type="taxonomic scope" value="Eukaryota"/>
</dbReference>
<name>A0A0L0F997_9EUKA</name>
<sequence>MSHTAKAGSFESLNPHISDATLDIVHALGFERMSPVQAAVIPLFTTNKDVIVEAVTGSGKTLAFVIPIIEIIKKRAQPLQKHDVGALIILPTRELATQ</sequence>
<evidence type="ECO:0000313" key="6">
    <source>
        <dbReference type="EMBL" id="KNC73101.1"/>
    </source>
</evidence>
<accession>A0A0L0F997</accession>
<dbReference type="InterPro" id="IPR027417">
    <property type="entry name" value="P-loop_NTPase"/>
</dbReference>
<dbReference type="GO" id="GO:0016787">
    <property type="term" value="F:hydrolase activity"/>
    <property type="evidence" value="ECO:0007669"/>
    <property type="project" value="UniProtKB-KW"/>
</dbReference>
<dbReference type="Gene3D" id="3.40.50.300">
    <property type="entry name" value="P-loop containing nucleotide triphosphate hydrolases"/>
    <property type="match status" value="1"/>
</dbReference>
<evidence type="ECO:0000256" key="2">
    <source>
        <dbReference type="ARBA" id="ARBA00022801"/>
    </source>
</evidence>
<dbReference type="GO" id="GO:0003723">
    <property type="term" value="F:RNA binding"/>
    <property type="evidence" value="ECO:0007669"/>
    <property type="project" value="UniProtKB-UniRule"/>
</dbReference>
<comment type="catalytic activity">
    <reaction evidence="4">
        <text>ATP + H2O = ADP + phosphate + H(+)</text>
        <dbReference type="Rhea" id="RHEA:13065"/>
        <dbReference type="ChEBI" id="CHEBI:15377"/>
        <dbReference type="ChEBI" id="CHEBI:15378"/>
        <dbReference type="ChEBI" id="CHEBI:30616"/>
        <dbReference type="ChEBI" id="CHEBI:43474"/>
        <dbReference type="ChEBI" id="CHEBI:456216"/>
        <dbReference type="EC" id="3.6.4.13"/>
    </reaction>
</comment>
<dbReference type="OrthoDB" id="7396459at2759"/>
<comment type="domain">
    <text evidence="4">The Q motif is unique to and characteristic of the DEAD box family of RNA helicases and controls ATP binding and hydrolysis.</text>
</comment>
<comment type="similarity">
    <text evidence="4">Belongs to the DEAD box helicase family.</text>
</comment>
<dbReference type="GO" id="GO:0005524">
    <property type="term" value="F:ATP binding"/>
    <property type="evidence" value="ECO:0007669"/>
    <property type="project" value="UniProtKB-UniRule"/>
</dbReference>
<dbReference type="Pfam" id="PF00270">
    <property type="entry name" value="DEAD"/>
    <property type="match status" value="1"/>
</dbReference>
<evidence type="ECO:0000259" key="5">
    <source>
        <dbReference type="PROSITE" id="PS51192"/>
    </source>
</evidence>
<feature type="domain" description="Helicase ATP-binding" evidence="5">
    <location>
        <begin position="41"/>
        <end position="98"/>
    </location>
</feature>
<dbReference type="Proteomes" id="UP000054560">
    <property type="component" value="Unassembled WGS sequence"/>
</dbReference>
<dbReference type="EC" id="3.6.4.13" evidence="4"/>
<keyword evidence="7" id="KW-1185">Reference proteome</keyword>
<keyword evidence="4" id="KW-0694">RNA-binding</keyword>
<dbReference type="RefSeq" id="XP_014147003.1">
    <property type="nucleotide sequence ID" value="XM_014291528.1"/>
</dbReference>
<dbReference type="STRING" id="667725.A0A0L0F997"/>
<keyword evidence="3 4" id="KW-0067">ATP-binding</keyword>
<dbReference type="GeneID" id="25914845"/>
<evidence type="ECO:0000256" key="4">
    <source>
        <dbReference type="RuleBase" id="RU365068"/>
    </source>
</evidence>
<comment type="function">
    <text evidence="4">RNA helicase.</text>
</comment>
<gene>
    <name evidence="6" type="ORF">SARC_14341</name>
</gene>
<keyword evidence="4" id="KW-0347">Helicase</keyword>
<protein>
    <recommendedName>
        <fullName evidence="4">ATP-dependent RNA helicase</fullName>
        <ecNumber evidence="4">3.6.4.13</ecNumber>
    </recommendedName>
</protein>
<keyword evidence="2 4" id="KW-0378">Hydrolase</keyword>
<dbReference type="EMBL" id="KQ246083">
    <property type="protein sequence ID" value="KNC73101.1"/>
    <property type="molecule type" value="Genomic_DNA"/>
</dbReference>
<dbReference type="GO" id="GO:0003724">
    <property type="term" value="F:RNA helicase activity"/>
    <property type="evidence" value="ECO:0007669"/>
    <property type="project" value="UniProtKB-EC"/>
</dbReference>
<evidence type="ECO:0000256" key="3">
    <source>
        <dbReference type="ARBA" id="ARBA00022840"/>
    </source>
</evidence>
<keyword evidence="1 4" id="KW-0547">Nucleotide-binding</keyword>
<dbReference type="InterPro" id="IPR011545">
    <property type="entry name" value="DEAD/DEAH_box_helicase_dom"/>
</dbReference>
<reference evidence="6 7" key="1">
    <citation type="submission" date="2011-02" db="EMBL/GenBank/DDBJ databases">
        <title>The Genome Sequence of Sphaeroforma arctica JP610.</title>
        <authorList>
            <consortium name="The Broad Institute Genome Sequencing Platform"/>
            <person name="Russ C."/>
            <person name="Cuomo C."/>
            <person name="Young S.K."/>
            <person name="Zeng Q."/>
            <person name="Gargeya S."/>
            <person name="Alvarado L."/>
            <person name="Berlin A."/>
            <person name="Chapman S.B."/>
            <person name="Chen Z."/>
            <person name="Freedman E."/>
            <person name="Gellesch M."/>
            <person name="Goldberg J."/>
            <person name="Griggs A."/>
            <person name="Gujja S."/>
            <person name="Heilman E."/>
            <person name="Heiman D."/>
            <person name="Howarth C."/>
            <person name="Mehta T."/>
            <person name="Neiman D."/>
            <person name="Pearson M."/>
            <person name="Roberts A."/>
            <person name="Saif S."/>
            <person name="Shea T."/>
            <person name="Shenoy N."/>
            <person name="Sisk P."/>
            <person name="Stolte C."/>
            <person name="Sykes S."/>
            <person name="White J."/>
            <person name="Yandava C."/>
            <person name="Burger G."/>
            <person name="Gray M.W."/>
            <person name="Holland P.W.H."/>
            <person name="King N."/>
            <person name="Lang F.B.F."/>
            <person name="Roger A.J."/>
            <person name="Ruiz-Trillo I."/>
            <person name="Haas B."/>
            <person name="Nusbaum C."/>
            <person name="Birren B."/>
        </authorList>
    </citation>
    <scope>NUCLEOTIDE SEQUENCE [LARGE SCALE GENOMIC DNA]</scope>
    <source>
        <strain evidence="6 7">JP610</strain>
    </source>
</reference>
<evidence type="ECO:0000256" key="1">
    <source>
        <dbReference type="ARBA" id="ARBA00022741"/>
    </source>
</evidence>
<organism evidence="6 7">
    <name type="scientific">Sphaeroforma arctica JP610</name>
    <dbReference type="NCBI Taxonomy" id="667725"/>
    <lineage>
        <taxon>Eukaryota</taxon>
        <taxon>Ichthyosporea</taxon>
        <taxon>Ichthyophonida</taxon>
        <taxon>Sphaeroforma</taxon>
    </lineage>
</organism>
<dbReference type="PROSITE" id="PS51192">
    <property type="entry name" value="HELICASE_ATP_BIND_1"/>
    <property type="match status" value="1"/>
</dbReference>